<feature type="chain" id="PRO_5025397795" evidence="2">
    <location>
        <begin position="32"/>
        <end position="138"/>
    </location>
</feature>
<feature type="region of interest" description="Disordered" evidence="1">
    <location>
        <begin position="72"/>
        <end position="109"/>
    </location>
</feature>
<evidence type="ECO:0000313" key="3">
    <source>
        <dbReference type="EMBL" id="TYC60767.1"/>
    </source>
</evidence>
<dbReference type="OrthoDB" id="9864409at2"/>
<comment type="caution">
    <text evidence="3">The sequence shown here is derived from an EMBL/GenBank/DDBJ whole genome shotgun (WGS) entry which is preliminary data.</text>
</comment>
<keyword evidence="4" id="KW-1185">Reference proteome</keyword>
<sequence length="138" mass="14332">MKQYPRPSPLRIALLALGLLAGATLQAPAHAAAGLGQFTRGVLAPADITGGVIFGKNGEVIPLDARGKPLKPCVMSRAGQSPSASKKTSLPECQRGDDAKETDEDKPRGSGVPCAGFYIIYVGGFPVKVWYPTGCTPP</sequence>
<name>A0A6C2D3C8_9RHOO</name>
<proteinExistence type="predicted"/>
<dbReference type="RefSeq" id="WP_148577970.1">
    <property type="nucleotide sequence ID" value="NZ_SDKK01000004.1"/>
</dbReference>
<dbReference type="EMBL" id="SDKK01000004">
    <property type="protein sequence ID" value="TYC60767.1"/>
    <property type="molecule type" value="Genomic_DNA"/>
</dbReference>
<keyword evidence="2" id="KW-0732">Signal</keyword>
<evidence type="ECO:0000313" key="4">
    <source>
        <dbReference type="Proteomes" id="UP000389128"/>
    </source>
</evidence>
<feature type="signal peptide" evidence="2">
    <location>
        <begin position="1"/>
        <end position="31"/>
    </location>
</feature>
<accession>A0A6C2D3C8</accession>
<protein>
    <submittedName>
        <fullName evidence="3">Uncharacterized protein</fullName>
    </submittedName>
</protein>
<evidence type="ECO:0000256" key="1">
    <source>
        <dbReference type="SAM" id="MobiDB-lite"/>
    </source>
</evidence>
<reference evidence="3 4" key="1">
    <citation type="submission" date="2019-01" db="EMBL/GenBank/DDBJ databases">
        <title>Zoogloea oleivorans genome sequencing and assembly.</title>
        <authorList>
            <person name="Tancsics A."/>
            <person name="Farkas M."/>
            <person name="Kriszt B."/>
            <person name="Maroti G."/>
            <person name="Horvath B."/>
        </authorList>
    </citation>
    <scope>NUCLEOTIDE SEQUENCE [LARGE SCALE GENOMIC DNA]</scope>
    <source>
        <strain evidence="3 4">Buc</strain>
    </source>
</reference>
<gene>
    <name evidence="3" type="ORF">ETQ85_05045</name>
</gene>
<feature type="compositionally biased region" description="Polar residues" evidence="1">
    <location>
        <begin position="78"/>
        <end position="88"/>
    </location>
</feature>
<organism evidence="3 4">
    <name type="scientific">Zoogloea oleivorans</name>
    <dbReference type="NCBI Taxonomy" id="1552750"/>
    <lineage>
        <taxon>Bacteria</taxon>
        <taxon>Pseudomonadati</taxon>
        <taxon>Pseudomonadota</taxon>
        <taxon>Betaproteobacteria</taxon>
        <taxon>Rhodocyclales</taxon>
        <taxon>Zoogloeaceae</taxon>
        <taxon>Zoogloea</taxon>
    </lineage>
</organism>
<dbReference type="Proteomes" id="UP000389128">
    <property type="component" value="Unassembled WGS sequence"/>
</dbReference>
<dbReference type="AlphaFoldDB" id="A0A6C2D3C8"/>
<feature type="compositionally biased region" description="Basic and acidic residues" evidence="1">
    <location>
        <begin position="94"/>
        <end position="108"/>
    </location>
</feature>
<evidence type="ECO:0000256" key="2">
    <source>
        <dbReference type="SAM" id="SignalP"/>
    </source>
</evidence>